<sequence>MAIVKICGHAIGYSLPQYLNEKKENAVADEKQKALQDSESCVPYLLYKSQEFMKGHSKS</sequence>
<dbReference type="AlphaFoldDB" id="A0AAD9V937"/>
<proteinExistence type="predicted"/>
<organism evidence="1 2">
    <name type="scientific">Acropora cervicornis</name>
    <name type="common">Staghorn coral</name>
    <dbReference type="NCBI Taxonomy" id="6130"/>
    <lineage>
        <taxon>Eukaryota</taxon>
        <taxon>Metazoa</taxon>
        <taxon>Cnidaria</taxon>
        <taxon>Anthozoa</taxon>
        <taxon>Hexacorallia</taxon>
        <taxon>Scleractinia</taxon>
        <taxon>Astrocoeniina</taxon>
        <taxon>Acroporidae</taxon>
        <taxon>Acropora</taxon>
    </lineage>
</organism>
<reference evidence="1" key="1">
    <citation type="journal article" date="2023" name="G3 (Bethesda)">
        <title>Whole genome assembly and annotation of the endangered Caribbean coral Acropora cervicornis.</title>
        <authorList>
            <person name="Selwyn J.D."/>
            <person name="Vollmer S.V."/>
        </authorList>
    </citation>
    <scope>NUCLEOTIDE SEQUENCE</scope>
    <source>
        <strain evidence="1">K2</strain>
    </source>
</reference>
<dbReference type="EMBL" id="JARQWQ010000018">
    <property type="protein sequence ID" value="KAK2565846.1"/>
    <property type="molecule type" value="Genomic_DNA"/>
</dbReference>
<accession>A0AAD9V937</accession>
<protein>
    <submittedName>
        <fullName evidence="1">Uncharacterized protein</fullName>
    </submittedName>
</protein>
<evidence type="ECO:0000313" key="2">
    <source>
        <dbReference type="Proteomes" id="UP001249851"/>
    </source>
</evidence>
<keyword evidence="2" id="KW-1185">Reference proteome</keyword>
<evidence type="ECO:0000313" key="1">
    <source>
        <dbReference type="EMBL" id="KAK2565846.1"/>
    </source>
</evidence>
<comment type="caution">
    <text evidence="1">The sequence shown here is derived from an EMBL/GenBank/DDBJ whole genome shotgun (WGS) entry which is preliminary data.</text>
</comment>
<gene>
    <name evidence="1" type="ORF">P5673_010131</name>
</gene>
<dbReference type="Proteomes" id="UP001249851">
    <property type="component" value="Unassembled WGS sequence"/>
</dbReference>
<name>A0AAD9V937_ACRCE</name>
<reference evidence="1" key="2">
    <citation type="journal article" date="2023" name="Science">
        <title>Genomic signatures of disease resistance in endangered staghorn corals.</title>
        <authorList>
            <person name="Vollmer S.V."/>
            <person name="Selwyn J.D."/>
            <person name="Despard B.A."/>
            <person name="Roesel C.L."/>
        </authorList>
    </citation>
    <scope>NUCLEOTIDE SEQUENCE</scope>
    <source>
        <strain evidence="1">K2</strain>
    </source>
</reference>